<evidence type="ECO:0000256" key="7">
    <source>
        <dbReference type="PROSITE-ProRule" id="PRU00205"/>
    </source>
</evidence>
<dbReference type="GO" id="GO:0016020">
    <property type="term" value="C:membrane"/>
    <property type="evidence" value="ECO:0007669"/>
    <property type="project" value="UniProtKB-SubCell"/>
</dbReference>
<evidence type="ECO:0000256" key="1">
    <source>
        <dbReference type="ARBA" id="ARBA00004141"/>
    </source>
</evidence>
<dbReference type="InterPro" id="IPR006634">
    <property type="entry name" value="TLC-dom"/>
</dbReference>
<feature type="transmembrane region" description="Helical" evidence="9">
    <location>
        <begin position="174"/>
        <end position="199"/>
    </location>
</feature>
<evidence type="ECO:0000256" key="4">
    <source>
        <dbReference type="ARBA" id="ARBA00022692"/>
    </source>
</evidence>
<dbReference type="AlphaFoldDB" id="A0A090LN37"/>
<evidence type="ECO:0000256" key="3">
    <source>
        <dbReference type="ARBA" id="ARBA00004991"/>
    </source>
</evidence>
<comment type="subcellular location">
    <subcellularLocation>
        <location evidence="1">Membrane</location>
        <topology evidence="1">Multi-pass membrane protein</topology>
    </subcellularLocation>
</comment>
<dbReference type="WormBase" id="SRAE_2000360400">
    <property type="protein sequence ID" value="SRP12237"/>
    <property type="gene ID" value="WBGene00263827"/>
</dbReference>
<feature type="domain" description="TLC" evidence="10">
    <location>
        <begin position="93"/>
        <end position="305"/>
    </location>
</feature>
<feature type="transmembrane region" description="Helical" evidence="9">
    <location>
        <begin position="456"/>
        <end position="480"/>
    </location>
</feature>
<dbReference type="EMBL" id="LN609529">
    <property type="protein sequence ID" value="CEF68950.1"/>
    <property type="molecule type" value="Genomic_DNA"/>
</dbReference>
<feature type="transmembrane region" description="Helical" evidence="9">
    <location>
        <begin position="486"/>
        <end position="507"/>
    </location>
</feature>
<feature type="transmembrane region" description="Helical" evidence="9">
    <location>
        <begin position="241"/>
        <end position="259"/>
    </location>
</feature>
<feature type="transmembrane region" description="Helical" evidence="9">
    <location>
        <begin position="142"/>
        <end position="162"/>
    </location>
</feature>
<dbReference type="InterPro" id="IPR056709">
    <property type="entry name" value="DUF7807"/>
</dbReference>
<dbReference type="PANTHER" id="PTHR12560">
    <property type="entry name" value="LONGEVITY ASSURANCE FACTOR 1 LAG1"/>
    <property type="match status" value="1"/>
</dbReference>
<accession>A0A090LN37</accession>
<keyword evidence="4 7" id="KW-0812">Transmembrane</keyword>
<evidence type="ECO:0000313" key="13">
    <source>
        <dbReference type="WBParaSite" id="SRAE_2000360400.1"/>
    </source>
</evidence>
<comment type="pathway">
    <text evidence="3">Sphingolipid metabolism.</text>
</comment>
<feature type="transmembrane region" description="Helical" evidence="9">
    <location>
        <begin position="99"/>
        <end position="117"/>
    </location>
</feature>
<gene>
    <name evidence="11 13 14" type="ORF">SRAE_2000360400</name>
</gene>
<dbReference type="OrthoDB" id="537032at2759"/>
<name>A0A090LN37_STRRB</name>
<keyword evidence="6 7" id="KW-0472">Membrane</keyword>
<evidence type="ECO:0000256" key="2">
    <source>
        <dbReference type="ARBA" id="ARBA00004760"/>
    </source>
</evidence>
<evidence type="ECO:0000313" key="11">
    <source>
        <dbReference type="EMBL" id="CEF68950.1"/>
    </source>
</evidence>
<keyword evidence="12" id="KW-1185">Reference proteome</keyword>
<dbReference type="UniPathway" id="UPA00222"/>
<dbReference type="Pfam" id="PF03798">
    <property type="entry name" value="TRAM_LAG1_CLN8"/>
    <property type="match status" value="1"/>
</dbReference>
<feature type="transmembrane region" description="Helical" evidence="9">
    <location>
        <begin position="583"/>
        <end position="607"/>
    </location>
</feature>
<dbReference type="Proteomes" id="UP000035682">
    <property type="component" value="Unplaced"/>
</dbReference>
<dbReference type="PANTHER" id="PTHR12560:SF21">
    <property type="entry name" value="CERAMIDE SYNTHASE HYL-2"/>
    <property type="match status" value="1"/>
</dbReference>
<feature type="transmembrane region" description="Helical" evidence="9">
    <location>
        <begin position="279"/>
        <end position="300"/>
    </location>
</feature>
<feature type="transmembrane region" description="Helical" evidence="9">
    <location>
        <begin position="219"/>
        <end position="236"/>
    </location>
</feature>
<evidence type="ECO:0000256" key="6">
    <source>
        <dbReference type="ARBA" id="ARBA00023136"/>
    </source>
</evidence>
<feature type="compositionally biased region" description="Basic and acidic residues" evidence="8">
    <location>
        <begin position="658"/>
        <end position="669"/>
    </location>
</feature>
<feature type="transmembrane region" description="Helical" evidence="9">
    <location>
        <begin position="36"/>
        <end position="57"/>
    </location>
</feature>
<reference evidence="11 12" key="1">
    <citation type="submission" date="2014-09" db="EMBL/GenBank/DDBJ databases">
        <authorList>
            <person name="Martin A.A."/>
        </authorList>
    </citation>
    <scope>NUCLEOTIDE SEQUENCE</scope>
    <source>
        <strain evidence="12">ED321</strain>
        <strain evidence="11">ED321 Heterogonic</strain>
    </source>
</reference>
<dbReference type="Pfam" id="PF25093">
    <property type="entry name" value="DUF7807"/>
    <property type="match status" value="1"/>
</dbReference>
<reference evidence="13" key="2">
    <citation type="submission" date="2020-12" db="UniProtKB">
        <authorList>
            <consortium name="WormBaseParasite"/>
        </authorList>
    </citation>
    <scope>IDENTIFICATION</scope>
</reference>
<dbReference type="GO" id="GO:0050291">
    <property type="term" value="F:sphingosine N-acyltransferase activity"/>
    <property type="evidence" value="ECO:0007669"/>
    <property type="project" value="InterPro"/>
</dbReference>
<proteinExistence type="predicted"/>
<evidence type="ECO:0000259" key="10">
    <source>
        <dbReference type="PROSITE" id="PS50922"/>
    </source>
</evidence>
<evidence type="ECO:0000256" key="9">
    <source>
        <dbReference type="SAM" id="Phobius"/>
    </source>
</evidence>
<dbReference type="GeneID" id="36381320"/>
<organism evidence="11">
    <name type="scientific">Strongyloides ratti</name>
    <name type="common">Parasitic roundworm</name>
    <dbReference type="NCBI Taxonomy" id="34506"/>
    <lineage>
        <taxon>Eukaryota</taxon>
        <taxon>Metazoa</taxon>
        <taxon>Ecdysozoa</taxon>
        <taxon>Nematoda</taxon>
        <taxon>Chromadorea</taxon>
        <taxon>Rhabditida</taxon>
        <taxon>Tylenchina</taxon>
        <taxon>Panagrolaimomorpha</taxon>
        <taxon>Strongyloidoidea</taxon>
        <taxon>Strongyloididae</taxon>
        <taxon>Strongyloides</taxon>
    </lineage>
</organism>
<keyword evidence="5 9" id="KW-1133">Transmembrane helix</keyword>
<evidence type="ECO:0000256" key="8">
    <source>
        <dbReference type="SAM" id="MobiDB-lite"/>
    </source>
</evidence>
<comment type="pathway">
    <text evidence="2">Lipid metabolism; sphingolipid metabolism.</text>
</comment>
<dbReference type="GO" id="GO:0046513">
    <property type="term" value="P:ceramide biosynthetic process"/>
    <property type="evidence" value="ECO:0007669"/>
    <property type="project" value="InterPro"/>
</dbReference>
<evidence type="ECO:0000313" key="12">
    <source>
        <dbReference type="Proteomes" id="UP000035682"/>
    </source>
</evidence>
<dbReference type="SMART" id="SM00724">
    <property type="entry name" value="TLC"/>
    <property type="match status" value="1"/>
</dbReference>
<feature type="transmembrane region" description="Helical" evidence="9">
    <location>
        <begin position="519"/>
        <end position="544"/>
    </location>
</feature>
<dbReference type="WBParaSite" id="SRAE_2000360400.1">
    <property type="protein sequence ID" value="SRAE_2000360400.1"/>
    <property type="gene ID" value="WBGene00263827"/>
</dbReference>
<dbReference type="InterPro" id="IPR016439">
    <property type="entry name" value="Lag1/Lac1-like"/>
</dbReference>
<dbReference type="RefSeq" id="XP_024508150.1">
    <property type="nucleotide sequence ID" value="XM_024654816.1"/>
</dbReference>
<sequence>MFDIWAEEFWFPKGVTWETLKSNETFHYPHVSEFKYSIFIGFFLTIVRIITESYIFLPLGYFMGFINLSPEVTLLSKCYDHLKGGFAGRTKFKKVAETAWRFVYFVFAVCLGFWALYDSDHLYNIENCWVNWPYQSVNSKIMTYYMIEIGFYWALIISHFSFDLKKSDYWQMLLHHGITIFLLFISFSINFVKIGTLILLSHDFTDIFIELCKLIKYAGWDNLLNVACFVFIIVWVGTRLIYYPFWIIHSVIYTAPLIIEKTYNWLDITSRPIVPRLLLIMLIGLLILHIFWTWLLARIIMRALAGNKLDDAREDSDNELLEENEIKNQEIMSNVRDSTILPKITTISIDNDSSLDTIHEGVVAEITPTPLKRLSTSGDDTYHRGRATSFHLPSISEQGQFKLNDDEVQKQYVRRSSAVSTRSFRPSTSRRPSIAPSIAFQHYDPKYKCMCESLHVAQGGIIICSLSALSILSMVLIIVFQKEYHLKYIIPELLVLTIEAVAVFFLFKGLSEKKSKFILPFLILLIIGIFGLTALCIFSIIVAIKPDNDAGNLLTSLTLENFSEFFSDDDYTKKDEISHSLSVIRMIAIFITITTSFLIILESWFVWTLYKVYIYFKDIIASEIRKAAKLTGRRSSALIGTRESISTGKRNSTLIGDSNRRRESVAKKDSNHKRSTTAKPEFQAQKF</sequence>
<evidence type="ECO:0000313" key="14">
    <source>
        <dbReference type="WormBase" id="SRAE_2000360400"/>
    </source>
</evidence>
<dbReference type="PROSITE" id="PS50922">
    <property type="entry name" value="TLC"/>
    <property type="match status" value="1"/>
</dbReference>
<protein>
    <submittedName>
        <fullName evidence="11 13">TRAM/LAG1/CLN8 homology domain-containing protein</fullName>
    </submittedName>
</protein>
<evidence type="ECO:0000256" key="5">
    <source>
        <dbReference type="ARBA" id="ARBA00022989"/>
    </source>
</evidence>
<dbReference type="CTD" id="36381320"/>
<dbReference type="STRING" id="34506.A0A090LN37"/>
<feature type="region of interest" description="Disordered" evidence="8">
    <location>
        <begin position="648"/>
        <end position="687"/>
    </location>
</feature>